<dbReference type="PANTHER" id="PTHR36508">
    <property type="entry name" value="PROTEIN SLYX"/>
    <property type="match status" value="1"/>
</dbReference>
<sequence length="74" mass="8478">MTELEQVQQQLIELQSQLAFQDDTIASLNEALTEQQQEILVLRRQMTLLKQRQDEQAATLGSGEAPTQEKPPHY</sequence>
<reference evidence="3 4" key="1">
    <citation type="submission" date="2019-02" db="EMBL/GenBank/DDBJ databases">
        <authorList>
            <person name="Li S.-H."/>
        </authorList>
    </citation>
    <scope>NUCLEOTIDE SEQUENCE [LARGE SCALE GENOMIC DNA]</scope>
    <source>
        <strain evidence="3 4">IMCC14385</strain>
    </source>
</reference>
<evidence type="ECO:0000313" key="3">
    <source>
        <dbReference type="EMBL" id="QFU76226.1"/>
    </source>
</evidence>
<dbReference type="PANTHER" id="PTHR36508:SF1">
    <property type="entry name" value="PROTEIN SLYX"/>
    <property type="match status" value="1"/>
</dbReference>
<proteinExistence type="predicted"/>
<dbReference type="InterPro" id="IPR007236">
    <property type="entry name" value="SlyX"/>
</dbReference>
<evidence type="ECO:0000256" key="1">
    <source>
        <dbReference type="SAM" id="Coils"/>
    </source>
</evidence>
<accession>A0A5P9NL53</accession>
<keyword evidence="1" id="KW-0175">Coiled coil</keyword>
<protein>
    <submittedName>
        <fullName evidence="3">SlyX family protein</fullName>
    </submittedName>
</protein>
<dbReference type="Gene3D" id="1.20.5.300">
    <property type="match status" value="1"/>
</dbReference>
<feature type="coiled-coil region" evidence="1">
    <location>
        <begin position="4"/>
        <end position="52"/>
    </location>
</feature>
<gene>
    <name evidence="3" type="ORF">EY643_11450</name>
</gene>
<dbReference type="AlphaFoldDB" id="A0A5P9NL53"/>
<organism evidence="3 4">
    <name type="scientific">Halioglobus maricola</name>
    <dbReference type="NCBI Taxonomy" id="2601894"/>
    <lineage>
        <taxon>Bacteria</taxon>
        <taxon>Pseudomonadati</taxon>
        <taxon>Pseudomonadota</taxon>
        <taxon>Gammaproteobacteria</taxon>
        <taxon>Cellvibrionales</taxon>
        <taxon>Halieaceae</taxon>
        <taxon>Halioglobus</taxon>
    </lineage>
</organism>
<dbReference type="RefSeq" id="WP_152662332.1">
    <property type="nucleotide sequence ID" value="NZ_CP036422.1"/>
</dbReference>
<keyword evidence="4" id="KW-1185">Reference proteome</keyword>
<dbReference type="Proteomes" id="UP000326287">
    <property type="component" value="Chromosome"/>
</dbReference>
<evidence type="ECO:0000313" key="4">
    <source>
        <dbReference type="Proteomes" id="UP000326287"/>
    </source>
</evidence>
<dbReference type="OrthoDB" id="8606883at2"/>
<evidence type="ECO:0000256" key="2">
    <source>
        <dbReference type="SAM" id="MobiDB-lite"/>
    </source>
</evidence>
<feature type="region of interest" description="Disordered" evidence="2">
    <location>
        <begin position="52"/>
        <end position="74"/>
    </location>
</feature>
<name>A0A5P9NL53_9GAMM</name>
<dbReference type="EMBL" id="CP036422">
    <property type="protein sequence ID" value="QFU76226.1"/>
    <property type="molecule type" value="Genomic_DNA"/>
</dbReference>
<dbReference type="Pfam" id="PF04102">
    <property type="entry name" value="SlyX"/>
    <property type="match status" value="1"/>
</dbReference>
<dbReference type="KEGG" id="halc:EY643_11450"/>